<protein>
    <submittedName>
        <fullName evidence="2">Uncharacterized protein</fullName>
    </submittedName>
</protein>
<dbReference type="GeneID" id="5412261"/>
<accession>A7I4G9</accession>
<dbReference type="EMBL" id="CP000780">
    <property type="protein sequence ID" value="ABS54630.1"/>
    <property type="molecule type" value="Genomic_DNA"/>
</dbReference>
<dbReference type="OrthoDB" id="112358at2157"/>
<keyword evidence="1" id="KW-1133">Transmembrane helix</keyword>
<dbReference type="HOGENOM" id="CLU_1582899_0_0_2"/>
<evidence type="ECO:0000313" key="2">
    <source>
        <dbReference type="EMBL" id="ABS54630.1"/>
    </source>
</evidence>
<name>A7I4G9_METB6</name>
<reference evidence="3" key="1">
    <citation type="journal article" date="2015" name="Microbiology">
        <title>Genome of Methanoregula boonei 6A8 reveals adaptations to oligotrophic peatland environments.</title>
        <authorList>
            <person name="Braeuer S."/>
            <person name="Cadillo-Quiroz H."/>
            <person name="Kyrpides N."/>
            <person name="Woyke T."/>
            <person name="Goodwin L."/>
            <person name="Detter C."/>
            <person name="Podell S."/>
            <person name="Yavitt J.B."/>
            <person name="Zinder S.H."/>
        </authorList>
    </citation>
    <scope>NUCLEOTIDE SEQUENCE [LARGE SCALE GENOMIC DNA]</scope>
    <source>
        <strain evidence="3">DSM 21154 / JCM 14090 / 6A8</strain>
    </source>
</reference>
<dbReference type="STRING" id="456442.Mboo_0106"/>
<evidence type="ECO:0000313" key="3">
    <source>
        <dbReference type="Proteomes" id="UP000002408"/>
    </source>
</evidence>
<dbReference type="Proteomes" id="UP000002408">
    <property type="component" value="Chromosome"/>
</dbReference>
<keyword evidence="1" id="KW-0812">Transmembrane</keyword>
<dbReference type="eggNOG" id="arCOG09501">
    <property type="taxonomic scope" value="Archaea"/>
</dbReference>
<gene>
    <name evidence="2" type="ordered locus">Mboo_0106</name>
</gene>
<evidence type="ECO:0000256" key="1">
    <source>
        <dbReference type="SAM" id="Phobius"/>
    </source>
</evidence>
<dbReference type="RefSeq" id="WP_011991118.1">
    <property type="nucleotide sequence ID" value="NC_009712.1"/>
</dbReference>
<keyword evidence="3" id="KW-1185">Reference proteome</keyword>
<sequence length="169" mass="17589">MSDPSPHAPGHKPGGTAPHAKLLLGIIAGLVIVIAVVGLLTFTMSVSTDTTGVSLPFANHYSVSLPDGNAVTIGSSRIAVMAYNDSVTTDVDGNREQLAVGQTRVISPRHATISIFGIPIFSADFQLTLQYLGSSGSLDNFDLTVASSQKIPSFLLDRLIPSSVKATQA</sequence>
<dbReference type="AlphaFoldDB" id="A7I4G9"/>
<keyword evidence="1" id="KW-0472">Membrane</keyword>
<proteinExistence type="predicted"/>
<organism evidence="2 3">
    <name type="scientific">Methanoregula boonei (strain DSM 21154 / JCM 14090 / 6A8)</name>
    <dbReference type="NCBI Taxonomy" id="456442"/>
    <lineage>
        <taxon>Archaea</taxon>
        <taxon>Methanobacteriati</taxon>
        <taxon>Methanobacteriota</taxon>
        <taxon>Stenosarchaea group</taxon>
        <taxon>Methanomicrobia</taxon>
        <taxon>Methanomicrobiales</taxon>
        <taxon>Methanoregulaceae</taxon>
        <taxon>Methanoregula</taxon>
    </lineage>
</organism>
<feature type="transmembrane region" description="Helical" evidence="1">
    <location>
        <begin position="20"/>
        <end position="42"/>
    </location>
</feature>
<dbReference type="KEGG" id="mbn:Mboo_0106"/>